<evidence type="ECO:0000313" key="2">
    <source>
        <dbReference type="EMBL" id="RXZ40819.1"/>
    </source>
</evidence>
<gene>
    <name evidence="2" type="ORF">ESO86_16855</name>
</gene>
<dbReference type="Proteomes" id="UP000292881">
    <property type="component" value="Unassembled WGS sequence"/>
</dbReference>
<evidence type="ECO:0000259" key="1">
    <source>
        <dbReference type="Pfam" id="PF01266"/>
    </source>
</evidence>
<dbReference type="RefSeq" id="WP_129235943.1">
    <property type="nucleotide sequence ID" value="NZ_SDPL01000574.1"/>
</dbReference>
<accession>A0A4Q2J866</accession>
<dbReference type="SUPFAM" id="SSF51905">
    <property type="entry name" value="FAD/NAD(P)-binding domain"/>
    <property type="match status" value="1"/>
</dbReference>
<organism evidence="2 3">
    <name type="scientific">Agromyces binzhouensis</name>
    <dbReference type="NCBI Taxonomy" id="1817495"/>
    <lineage>
        <taxon>Bacteria</taxon>
        <taxon>Bacillati</taxon>
        <taxon>Actinomycetota</taxon>
        <taxon>Actinomycetes</taxon>
        <taxon>Micrococcales</taxon>
        <taxon>Microbacteriaceae</taxon>
        <taxon>Agromyces</taxon>
    </lineage>
</organism>
<feature type="non-terminal residue" evidence="2">
    <location>
        <position position="134"/>
    </location>
</feature>
<proteinExistence type="predicted"/>
<dbReference type="EMBL" id="SDPL01000574">
    <property type="protein sequence ID" value="RXZ40819.1"/>
    <property type="molecule type" value="Genomic_DNA"/>
</dbReference>
<feature type="domain" description="FAD dependent oxidoreductase" evidence="1">
    <location>
        <begin position="21"/>
        <end position="69"/>
    </location>
</feature>
<protein>
    <submittedName>
        <fullName evidence="2">FAD-dependent oxidoreductase</fullName>
    </submittedName>
</protein>
<sequence length="134" mass="14527">MTLLDLTRPATRSERLDTLPVAVIGAGPIGLAAAAELLERGIDVVVYEAGDRVGASIREWGHIRLFSPWRVLVDPASRRLLEASGWQHPDEGRLPTGAELVEQYLEPLAALEPLASRIRLGVAVTAVAREGMDR</sequence>
<reference evidence="2 3" key="1">
    <citation type="submission" date="2019-01" db="EMBL/GenBank/DDBJ databases">
        <authorList>
            <person name="Li J."/>
        </authorList>
    </citation>
    <scope>NUCLEOTIDE SEQUENCE [LARGE SCALE GENOMIC DNA]</scope>
    <source>
        <strain evidence="2 3">CGMCC 4.7180</strain>
    </source>
</reference>
<dbReference type="AlphaFoldDB" id="A0A4Q2J866"/>
<keyword evidence="3" id="KW-1185">Reference proteome</keyword>
<dbReference type="Pfam" id="PF01266">
    <property type="entry name" value="DAO"/>
    <property type="match status" value="1"/>
</dbReference>
<dbReference type="Gene3D" id="3.50.50.60">
    <property type="entry name" value="FAD/NAD(P)-binding domain"/>
    <property type="match status" value="1"/>
</dbReference>
<dbReference type="InterPro" id="IPR006076">
    <property type="entry name" value="FAD-dep_OxRdtase"/>
</dbReference>
<dbReference type="InterPro" id="IPR036188">
    <property type="entry name" value="FAD/NAD-bd_sf"/>
</dbReference>
<comment type="caution">
    <text evidence="2">The sequence shown here is derived from an EMBL/GenBank/DDBJ whole genome shotgun (WGS) entry which is preliminary data.</text>
</comment>
<evidence type="ECO:0000313" key="3">
    <source>
        <dbReference type="Proteomes" id="UP000292881"/>
    </source>
</evidence>
<dbReference type="OrthoDB" id="7279140at2"/>
<name>A0A4Q2J866_9MICO</name>
<dbReference type="PRINTS" id="PR00419">
    <property type="entry name" value="ADXRDTASE"/>
</dbReference>